<name>A0ABY3PH70_9CYAN</name>
<proteinExistence type="predicted"/>
<keyword evidence="2" id="KW-1185">Reference proteome</keyword>
<protein>
    <submittedName>
        <fullName evidence="1">Uncharacterized protein</fullName>
    </submittedName>
</protein>
<accession>A0ABY3PH70</accession>
<evidence type="ECO:0000313" key="1">
    <source>
        <dbReference type="EMBL" id="UFP92990.1"/>
    </source>
</evidence>
<dbReference type="Proteomes" id="UP001054846">
    <property type="component" value="Chromosome"/>
</dbReference>
<reference evidence="1 2" key="1">
    <citation type="journal article" date="2021" name="Genome Biol. Evol.">
        <title>Complete Genome Sequencing of a Novel Gloeobacter Species from a Waterfall Cave in Mexico.</title>
        <authorList>
            <person name="Saw J.H."/>
            <person name="Cardona T."/>
            <person name="Montejano G."/>
        </authorList>
    </citation>
    <scope>NUCLEOTIDE SEQUENCE [LARGE SCALE GENOMIC DNA]</scope>
    <source>
        <strain evidence="1">MG652769</strain>
    </source>
</reference>
<dbReference type="EMBL" id="CP063845">
    <property type="protein sequence ID" value="UFP92990.1"/>
    <property type="molecule type" value="Genomic_DNA"/>
</dbReference>
<evidence type="ECO:0000313" key="2">
    <source>
        <dbReference type="Proteomes" id="UP001054846"/>
    </source>
</evidence>
<dbReference type="RefSeq" id="WP_230839989.1">
    <property type="nucleotide sequence ID" value="NZ_CP063845.1"/>
</dbReference>
<organism evidence="1 2">
    <name type="scientific">Gloeobacter morelensis MG652769</name>
    <dbReference type="NCBI Taxonomy" id="2781736"/>
    <lineage>
        <taxon>Bacteria</taxon>
        <taxon>Bacillati</taxon>
        <taxon>Cyanobacteriota</taxon>
        <taxon>Cyanophyceae</taxon>
        <taxon>Gloeobacterales</taxon>
        <taxon>Gloeobacteraceae</taxon>
        <taxon>Gloeobacter</taxon>
        <taxon>Gloeobacter morelensis</taxon>
    </lineage>
</organism>
<sequence>MKYFFLAEGWRVARVWDSAGIWDDLVQRRKPLLERINLGIVEQGEAFWLYRTEEAVVMVEVKRTEQSTNPAVQGIAQVLLKRLIDARETLERLSGAESVFNAGEHQPAIALSREQSTRTN</sequence>
<gene>
    <name evidence="1" type="ORF">ISF26_14330</name>
</gene>